<accession>A0A9P0MJ82</accession>
<dbReference type="AlphaFoldDB" id="A0A9P0MJ82"/>
<feature type="domain" description="CHK kinase-like" evidence="1">
    <location>
        <begin position="283"/>
        <end position="486"/>
    </location>
</feature>
<evidence type="ECO:0000259" key="1">
    <source>
        <dbReference type="SMART" id="SM00587"/>
    </source>
</evidence>
<gene>
    <name evidence="2" type="ORF">ACAOBT_LOCUS33216</name>
</gene>
<dbReference type="PANTHER" id="PTHR11012:SF48">
    <property type="entry name" value="CHK KINASE-LIKE DOMAIN-CONTAINING PROTEIN-RELATED"/>
    <property type="match status" value="1"/>
</dbReference>
<keyword evidence="3" id="KW-1185">Reference proteome</keyword>
<dbReference type="Proteomes" id="UP001152888">
    <property type="component" value="Unassembled WGS sequence"/>
</dbReference>
<reference evidence="2" key="1">
    <citation type="submission" date="2022-03" db="EMBL/GenBank/DDBJ databases">
        <authorList>
            <person name="Sayadi A."/>
        </authorList>
    </citation>
    <scope>NUCLEOTIDE SEQUENCE</scope>
</reference>
<dbReference type="Gene3D" id="3.90.1200.10">
    <property type="match status" value="1"/>
</dbReference>
<protein>
    <recommendedName>
        <fullName evidence="1">CHK kinase-like domain-containing protein</fullName>
    </recommendedName>
</protein>
<evidence type="ECO:0000313" key="2">
    <source>
        <dbReference type="EMBL" id="CAH2013105.1"/>
    </source>
</evidence>
<dbReference type="InterPro" id="IPR011009">
    <property type="entry name" value="Kinase-like_dom_sf"/>
</dbReference>
<dbReference type="EMBL" id="CAKOFQ010008272">
    <property type="protein sequence ID" value="CAH2013105.1"/>
    <property type="molecule type" value="Genomic_DNA"/>
</dbReference>
<organism evidence="2 3">
    <name type="scientific">Acanthoscelides obtectus</name>
    <name type="common">Bean weevil</name>
    <name type="synonym">Bruchus obtectus</name>
    <dbReference type="NCBI Taxonomy" id="200917"/>
    <lineage>
        <taxon>Eukaryota</taxon>
        <taxon>Metazoa</taxon>
        <taxon>Ecdysozoa</taxon>
        <taxon>Arthropoda</taxon>
        <taxon>Hexapoda</taxon>
        <taxon>Insecta</taxon>
        <taxon>Pterygota</taxon>
        <taxon>Neoptera</taxon>
        <taxon>Endopterygota</taxon>
        <taxon>Coleoptera</taxon>
        <taxon>Polyphaga</taxon>
        <taxon>Cucujiformia</taxon>
        <taxon>Chrysomeloidea</taxon>
        <taxon>Chrysomelidae</taxon>
        <taxon>Bruchinae</taxon>
        <taxon>Bruchini</taxon>
        <taxon>Acanthoscelides</taxon>
    </lineage>
</organism>
<dbReference type="OrthoDB" id="190089at2759"/>
<comment type="caution">
    <text evidence="2">The sequence shown here is derived from an EMBL/GenBank/DDBJ whole genome shotgun (WGS) entry which is preliminary data.</text>
</comment>
<dbReference type="InterPro" id="IPR004119">
    <property type="entry name" value="EcKL"/>
</dbReference>
<dbReference type="SUPFAM" id="SSF56112">
    <property type="entry name" value="Protein kinase-like (PK-like)"/>
    <property type="match status" value="1"/>
</dbReference>
<dbReference type="PANTHER" id="PTHR11012">
    <property type="entry name" value="PROTEIN KINASE-LIKE DOMAIN-CONTAINING"/>
    <property type="match status" value="1"/>
</dbReference>
<sequence>MMSSISEAIVGKHCKLCECTLSSLFIDKNKYHEFVDKLPKELKLEKLGEAEFVEKILNLLDFDLLEVNKKPYGKIYHIEAEGVKKPVVYDLLCEIFRHLDPQSRAKSFHEIIDDYYNKVLSGHGVTEDEFKLQVKLFLPYAKLERFYQCKADDILEAALELEECLLCPKILREDCYAALKNIYKSSEPRLIHLDVVQAPGLPGNLGTYFKLKLTVKNDGKTNIHHLFAKLVDANALGYPGFYQIPFKKERVFFEKIMKQVEELGLEKLAEFCPKCYLVSNEMLLLDDLSVEGYESCDFHIPVSYKWLFAAVKVMAKFHAMSIIVEEKLSEKLGRKVKIDEEYPETVVETLFHKKGEYRETRDRFARSISEYTLSKFPDLFNTKNHEDLKEQINSACKKLYNMQTSDTIRNVLNHADIWGANIMYKEDQAGQAASVLFIDFQFIKYCPPAQDLLFLIYVNSDGPTRRKHMTHLTELYYKEMTQILNSQDIDAANIFTFDQFVKSCKEVEAAMICKCVLYGHYLLLPKKYKEEMMADKERASKFLRGDKGTELDNVWDYEPLRKRMGWFIEDLMRVCENEEINKAIQ</sequence>
<name>A0A9P0MJ82_ACAOB</name>
<dbReference type="Pfam" id="PF02958">
    <property type="entry name" value="EcKL"/>
    <property type="match status" value="1"/>
</dbReference>
<dbReference type="SMART" id="SM00587">
    <property type="entry name" value="CHK"/>
    <property type="match status" value="1"/>
</dbReference>
<proteinExistence type="predicted"/>
<dbReference type="InterPro" id="IPR015897">
    <property type="entry name" value="CHK_kinase-like"/>
</dbReference>
<evidence type="ECO:0000313" key="3">
    <source>
        <dbReference type="Proteomes" id="UP001152888"/>
    </source>
</evidence>